<keyword evidence="4" id="KW-1185">Reference proteome</keyword>
<reference evidence="3 4" key="1">
    <citation type="submission" date="2024-02" db="EMBL/GenBank/DDBJ databases">
        <authorList>
            <person name="Vignale AGUSTIN F."/>
            <person name="Sosa J E."/>
            <person name="Modenutti C."/>
        </authorList>
    </citation>
    <scope>NUCLEOTIDE SEQUENCE [LARGE SCALE GENOMIC DNA]</scope>
</reference>
<evidence type="ECO:0000313" key="4">
    <source>
        <dbReference type="Proteomes" id="UP001642360"/>
    </source>
</evidence>
<dbReference type="PANTHER" id="PTHR23406:SF89">
    <property type="entry name" value="NADP-DEPENDENT MALIC ENZYME 1"/>
    <property type="match status" value="1"/>
</dbReference>
<dbReference type="InterPro" id="IPR036291">
    <property type="entry name" value="NAD(P)-bd_dom_sf"/>
</dbReference>
<organism evidence="3 4">
    <name type="scientific">Ilex paraguariensis</name>
    <name type="common">yerba mate</name>
    <dbReference type="NCBI Taxonomy" id="185542"/>
    <lineage>
        <taxon>Eukaryota</taxon>
        <taxon>Viridiplantae</taxon>
        <taxon>Streptophyta</taxon>
        <taxon>Embryophyta</taxon>
        <taxon>Tracheophyta</taxon>
        <taxon>Spermatophyta</taxon>
        <taxon>Magnoliopsida</taxon>
        <taxon>eudicotyledons</taxon>
        <taxon>Gunneridae</taxon>
        <taxon>Pentapetalae</taxon>
        <taxon>asterids</taxon>
        <taxon>campanulids</taxon>
        <taxon>Aquifoliales</taxon>
        <taxon>Aquifoliaceae</taxon>
        <taxon>Ilex</taxon>
    </lineage>
</organism>
<name>A0ABC8U7C5_9AQUA</name>
<dbReference type="InterPro" id="IPR012302">
    <property type="entry name" value="Malic_NAD-bd"/>
</dbReference>
<dbReference type="Pfam" id="PF00390">
    <property type="entry name" value="malic"/>
    <property type="match status" value="1"/>
</dbReference>
<feature type="domain" description="Malic enzyme N-terminal" evidence="1">
    <location>
        <begin position="3"/>
        <end position="37"/>
    </location>
</feature>
<evidence type="ECO:0000313" key="3">
    <source>
        <dbReference type="EMBL" id="CAK9176174.1"/>
    </source>
</evidence>
<dbReference type="SUPFAM" id="SSF51735">
    <property type="entry name" value="NAD(P)-binding Rossmann-fold domains"/>
    <property type="match status" value="1"/>
</dbReference>
<dbReference type="Gene3D" id="1.20.1370.30">
    <property type="match status" value="1"/>
</dbReference>
<sequence length="158" mass="17593">EEYKLFIDNVEELLPVVYTPTVGVACQKYGSIFRRPQPFPKLIERPPDICMGEDSRGEHAYIFPGFGFGLVISGAIGVHDEILLAATEALAGQVTEEHLARGMIYPSFTNIRKISAHIAAKVAAKAYELGVATRLPRPENLVKYAERCIYTPTYWTYG</sequence>
<dbReference type="InterPro" id="IPR046346">
    <property type="entry name" value="Aminoacid_DH-like_N_sf"/>
</dbReference>
<dbReference type="InterPro" id="IPR012301">
    <property type="entry name" value="Malic_N_dom"/>
</dbReference>
<dbReference type="SUPFAM" id="SSF53223">
    <property type="entry name" value="Aminoacid dehydrogenase-like, N-terminal domain"/>
    <property type="match status" value="1"/>
</dbReference>
<evidence type="ECO:0000259" key="2">
    <source>
        <dbReference type="Pfam" id="PF03949"/>
    </source>
</evidence>
<evidence type="ECO:0000259" key="1">
    <source>
        <dbReference type="Pfam" id="PF00390"/>
    </source>
</evidence>
<protein>
    <recommendedName>
        <fullName evidence="5">NADP-dependent malic enzyme</fullName>
    </recommendedName>
</protein>
<evidence type="ECO:0008006" key="5">
    <source>
        <dbReference type="Google" id="ProtNLM"/>
    </source>
</evidence>
<feature type="domain" description="Malic enzyme NAD-binding" evidence="2">
    <location>
        <begin position="56"/>
        <end position="127"/>
    </location>
</feature>
<dbReference type="Pfam" id="PF03949">
    <property type="entry name" value="Malic_M"/>
    <property type="match status" value="1"/>
</dbReference>
<dbReference type="AlphaFoldDB" id="A0ABC8U7C5"/>
<dbReference type="PANTHER" id="PTHR23406">
    <property type="entry name" value="MALIC ENZYME-RELATED"/>
    <property type="match status" value="1"/>
</dbReference>
<dbReference type="Proteomes" id="UP001642360">
    <property type="component" value="Unassembled WGS sequence"/>
</dbReference>
<gene>
    <name evidence="3" type="ORF">ILEXP_LOCUS46011</name>
</gene>
<proteinExistence type="predicted"/>
<accession>A0ABC8U7C5</accession>
<comment type="caution">
    <text evidence="3">The sequence shown here is derived from an EMBL/GenBank/DDBJ whole genome shotgun (WGS) entry which is preliminary data.</text>
</comment>
<dbReference type="EMBL" id="CAUOFW020006763">
    <property type="protein sequence ID" value="CAK9176174.1"/>
    <property type="molecule type" value="Genomic_DNA"/>
</dbReference>
<dbReference type="Gene3D" id="3.40.50.720">
    <property type="entry name" value="NAD(P)-binding Rossmann-like Domain"/>
    <property type="match status" value="1"/>
</dbReference>
<feature type="non-terminal residue" evidence="3">
    <location>
        <position position="1"/>
    </location>
</feature>